<gene>
    <name evidence="1" type="ORF">V1478_004512</name>
</gene>
<name>A0ABD2BGD9_VESSQ</name>
<sequence>MPHHSTNCSKRKLVEGSNRNCKRFTFAYMVNEISPCIPWKMRSTTRWEWKMQIGTIRRGVPWLASTTRPCNGGLMAQGVSVALPGVLERTFSKINEIL</sequence>
<reference evidence="1 2" key="1">
    <citation type="journal article" date="2024" name="Ann. Entomol. Soc. Am.">
        <title>Genomic analyses of the southern and eastern yellowjacket wasps (Hymenoptera: Vespidae) reveal evolutionary signatures of social life.</title>
        <authorList>
            <person name="Catto M.A."/>
            <person name="Caine P.B."/>
            <person name="Orr S.E."/>
            <person name="Hunt B.G."/>
            <person name="Goodisman M.A.D."/>
        </authorList>
    </citation>
    <scope>NUCLEOTIDE SEQUENCE [LARGE SCALE GENOMIC DNA]</scope>
    <source>
        <strain evidence="1">233</strain>
        <tissue evidence="1">Head and thorax</tissue>
    </source>
</reference>
<organism evidence="1 2">
    <name type="scientific">Vespula squamosa</name>
    <name type="common">Southern yellow jacket</name>
    <name type="synonym">Wasp</name>
    <dbReference type="NCBI Taxonomy" id="30214"/>
    <lineage>
        <taxon>Eukaryota</taxon>
        <taxon>Metazoa</taxon>
        <taxon>Ecdysozoa</taxon>
        <taxon>Arthropoda</taxon>
        <taxon>Hexapoda</taxon>
        <taxon>Insecta</taxon>
        <taxon>Pterygota</taxon>
        <taxon>Neoptera</taxon>
        <taxon>Endopterygota</taxon>
        <taxon>Hymenoptera</taxon>
        <taxon>Apocrita</taxon>
        <taxon>Aculeata</taxon>
        <taxon>Vespoidea</taxon>
        <taxon>Vespidae</taxon>
        <taxon>Vespinae</taxon>
        <taxon>Vespula</taxon>
    </lineage>
</organism>
<proteinExistence type="predicted"/>
<keyword evidence="2" id="KW-1185">Reference proteome</keyword>
<evidence type="ECO:0000313" key="2">
    <source>
        <dbReference type="Proteomes" id="UP001607302"/>
    </source>
</evidence>
<accession>A0ABD2BGD9</accession>
<dbReference type="AlphaFoldDB" id="A0ABD2BGD9"/>
<evidence type="ECO:0000313" key="1">
    <source>
        <dbReference type="EMBL" id="KAL2731824.1"/>
    </source>
</evidence>
<dbReference type="EMBL" id="JAUDFV010000102">
    <property type="protein sequence ID" value="KAL2731824.1"/>
    <property type="molecule type" value="Genomic_DNA"/>
</dbReference>
<protein>
    <submittedName>
        <fullName evidence="1">Uncharacterized protein</fullName>
    </submittedName>
</protein>
<comment type="caution">
    <text evidence="1">The sequence shown here is derived from an EMBL/GenBank/DDBJ whole genome shotgun (WGS) entry which is preliminary data.</text>
</comment>
<dbReference type="Proteomes" id="UP001607302">
    <property type="component" value="Unassembled WGS sequence"/>
</dbReference>